<dbReference type="WBParaSite" id="HCON_00024840-00001">
    <property type="protein sequence ID" value="HCON_00024840-00001"/>
    <property type="gene ID" value="HCON_00024840"/>
</dbReference>
<feature type="compositionally biased region" description="Basic and acidic residues" evidence="1">
    <location>
        <begin position="18"/>
        <end position="31"/>
    </location>
</feature>
<sequence>MVKRKRTMTAEGESGEPSLKKREKNIQKTEEFPPDMPATKSESSNKTAESGIFPREHVGSRFCDSRVYIPTTNDFMADAEQGSMLDEVSLLPLEDLTSLMCGNTVYSLIKKTKVGADLAKCCAELQEKHARLDLRAIANRGSIRRRSLQLLSHEGCSEKFLTPQALSIYIKTMLHFVIGNSSWNFNTDEFSNRLSERLVLTRPGSLLIDSTFYSYKIYQLDHLSEEDFADIREKGRLTQKQVKVLLESLLANILRFFVLYCVHGLRDQVVTKLAKTGEVMYQLKYPGNVNVEHKVVELDDEILEHCIHLDDDYIPKLKELMEENRSVDCASLPSQIEHLPPSQIARLILGEALYDSVSYSCPAFIVHLEIHAAFLKETLTIFQPRSKSYYSRHLRLKKTAILRPRDIEVFIFRIFTTIKDWLIKVKHLEAIIRKGTRQSKLSDTERQLWNSEDCDQEPYSIYHPLRRFAKYSKLLPKDLAIKISRRFNHFFLVYAFQLFREAIQICEHDGSLRFFLRQTEEQAEQTGKQVAPPPTLRDDSGSFTCPTQPTEERTHSSKEFTGDFMVFPTGNKFDMIDSSENPTVEPDFLLPTADMSIVAPGGDEWESKFYERVKMDPNVPSYFKTTFGILVANNRDLRDERAFLHNRLNRS</sequence>
<evidence type="ECO:0000313" key="3">
    <source>
        <dbReference type="WBParaSite" id="HCON_00024840-00001"/>
    </source>
</evidence>
<accession>A0A7I4XX63</accession>
<evidence type="ECO:0000256" key="1">
    <source>
        <dbReference type="SAM" id="MobiDB-lite"/>
    </source>
</evidence>
<proteinExistence type="predicted"/>
<feature type="region of interest" description="Disordered" evidence="1">
    <location>
        <begin position="1"/>
        <end position="50"/>
    </location>
</feature>
<dbReference type="AlphaFoldDB" id="A0A7I4XX63"/>
<keyword evidence="2" id="KW-1185">Reference proteome</keyword>
<feature type="region of interest" description="Disordered" evidence="1">
    <location>
        <begin position="523"/>
        <end position="556"/>
    </location>
</feature>
<name>A0A7I4XX63_HAECO</name>
<dbReference type="Proteomes" id="UP000025227">
    <property type="component" value="Unplaced"/>
</dbReference>
<evidence type="ECO:0000313" key="2">
    <source>
        <dbReference type="Proteomes" id="UP000025227"/>
    </source>
</evidence>
<reference evidence="3" key="1">
    <citation type="submission" date="2020-12" db="UniProtKB">
        <authorList>
            <consortium name="WormBaseParasite"/>
        </authorList>
    </citation>
    <scope>IDENTIFICATION</scope>
    <source>
        <strain evidence="3">MHco3</strain>
    </source>
</reference>
<protein>
    <submittedName>
        <fullName evidence="3">Mab-21 domain-containing protein</fullName>
    </submittedName>
</protein>
<organism evidence="2 3">
    <name type="scientific">Haemonchus contortus</name>
    <name type="common">Barber pole worm</name>
    <dbReference type="NCBI Taxonomy" id="6289"/>
    <lineage>
        <taxon>Eukaryota</taxon>
        <taxon>Metazoa</taxon>
        <taxon>Ecdysozoa</taxon>
        <taxon>Nematoda</taxon>
        <taxon>Chromadorea</taxon>
        <taxon>Rhabditida</taxon>
        <taxon>Rhabditina</taxon>
        <taxon>Rhabditomorpha</taxon>
        <taxon>Strongyloidea</taxon>
        <taxon>Trichostrongylidae</taxon>
        <taxon>Haemonchus</taxon>
    </lineage>
</organism>